<reference evidence="3" key="1">
    <citation type="submission" date="2016-11" db="EMBL/GenBank/DDBJ databases">
        <authorList>
            <person name="Varghese N."/>
            <person name="Submissions S."/>
        </authorList>
    </citation>
    <scope>NUCLEOTIDE SEQUENCE [LARGE SCALE GENOMIC DNA]</scope>
    <source>
        <strain evidence="3">DSM 16990</strain>
    </source>
</reference>
<dbReference type="PANTHER" id="PTHR33681">
    <property type="entry name" value="BINDING PROTEIN, PUTATIVE, EXPRESSED-RELATED"/>
    <property type="match status" value="1"/>
</dbReference>
<dbReference type="EMBL" id="FQUQ01000003">
    <property type="protein sequence ID" value="SHF76987.1"/>
    <property type="molecule type" value="Genomic_DNA"/>
</dbReference>
<dbReference type="GO" id="GO:0005975">
    <property type="term" value="P:carbohydrate metabolic process"/>
    <property type="evidence" value="ECO:0007669"/>
    <property type="project" value="UniProtKB-ARBA"/>
</dbReference>
<proteinExistence type="predicted"/>
<dbReference type="GO" id="GO:0016829">
    <property type="term" value="F:lyase activity"/>
    <property type="evidence" value="ECO:0007669"/>
    <property type="project" value="UniProtKB-KW"/>
</dbReference>
<accession>A0A1M5ECR5</accession>
<name>A0A1M5ECR5_9SPHI</name>
<dbReference type="Gene3D" id="2.60.120.200">
    <property type="match status" value="1"/>
</dbReference>
<organism evidence="2 3">
    <name type="scientific">Pedobacter caeni</name>
    <dbReference type="NCBI Taxonomy" id="288992"/>
    <lineage>
        <taxon>Bacteria</taxon>
        <taxon>Pseudomonadati</taxon>
        <taxon>Bacteroidota</taxon>
        <taxon>Sphingobacteriia</taxon>
        <taxon>Sphingobacteriales</taxon>
        <taxon>Sphingobacteriaceae</taxon>
        <taxon>Pedobacter</taxon>
    </lineage>
</organism>
<protein>
    <submittedName>
        <fullName evidence="2">Alginate lyase</fullName>
    </submittedName>
</protein>
<keyword evidence="3" id="KW-1185">Reference proteome</keyword>
<dbReference type="InterPro" id="IPR014895">
    <property type="entry name" value="Alginate_lyase_2"/>
</dbReference>
<dbReference type="GO" id="GO:0004553">
    <property type="term" value="F:hydrolase activity, hydrolyzing O-glycosyl compounds"/>
    <property type="evidence" value="ECO:0007669"/>
    <property type="project" value="UniProtKB-ARBA"/>
</dbReference>
<dbReference type="Proteomes" id="UP000184287">
    <property type="component" value="Unassembled WGS sequence"/>
</dbReference>
<sequence length="239" mass="26824">MKLIPLVAAAVVLSFFQLSCEKNESPAGEQDQVSANTQMSGQEVGISSLTTGWTQTAYTYNIQTPHDLPQSDRYTYSGGQHTFWIYPDDSPHTPSSNTGPRSEFRMKNDYLLGKHQFEGDVYIVPGTTGTDVMQVFGGVTNATSFMMKVFSANNGTLKRYGSQTLMTNVYSRWIHVNVQHDADNGKIYVYLDNAHVGTFDDRGQANHYFKCGTYNIEGNRSETRWKNIKYWKNGPIGVL</sequence>
<dbReference type="SUPFAM" id="SSF49899">
    <property type="entry name" value="Concanavalin A-like lectins/glucanases"/>
    <property type="match status" value="1"/>
</dbReference>
<keyword evidence="2" id="KW-0456">Lyase</keyword>
<feature type="domain" description="Alginate lyase 2" evidence="1">
    <location>
        <begin position="60"/>
        <end position="229"/>
    </location>
</feature>
<dbReference type="RefSeq" id="WP_073232361.1">
    <property type="nucleotide sequence ID" value="NZ_FQUQ01000003.1"/>
</dbReference>
<dbReference type="AlphaFoldDB" id="A0A1M5ECR5"/>
<dbReference type="OrthoDB" id="640664at2"/>
<gene>
    <name evidence="2" type="ORF">SAMN04488522_103597</name>
</gene>
<dbReference type="InterPro" id="IPR013320">
    <property type="entry name" value="ConA-like_dom_sf"/>
</dbReference>
<dbReference type="STRING" id="288992.SAMN04488522_103597"/>
<evidence type="ECO:0000313" key="2">
    <source>
        <dbReference type="EMBL" id="SHF76987.1"/>
    </source>
</evidence>
<dbReference type="Pfam" id="PF08787">
    <property type="entry name" value="Alginate_lyase2"/>
    <property type="match status" value="1"/>
</dbReference>
<dbReference type="PANTHER" id="PTHR33681:SF4">
    <property type="entry name" value="OS12G0171100 PROTEIN"/>
    <property type="match status" value="1"/>
</dbReference>
<evidence type="ECO:0000259" key="1">
    <source>
        <dbReference type="Pfam" id="PF08787"/>
    </source>
</evidence>
<evidence type="ECO:0000313" key="3">
    <source>
        <dbReference type="Proteomes" id="UP000184287"/>
    </source>
</evidence>